<dbReference type="Proteomes" id="UP000297890">
    <property type="component" value="Unassembled WGS sequence"/>
</dbReference>
<protein>
    <submittedName>
        <fullName evidence="4">Hydrogenase maturation nickel metallochaperone HypA</fullName>
    </submittedName>
</protein>
<name>A0A4Z0FAN7_9GAMM</name>
<accession>A0A4Z0FAN7</accession>
<keyword evidence="1" id="KW-0533">Nickel</keyword>
<dbReference type="InterPro" id="IPR000688">
    <property type="entry name" value="HypA/HybF"/>
</dbReference>
<evidence type="ECO:0000256" key="3">
    <source>
        <dbReference type="ARBA" id="ARBA00022833"/>
    </source>
</evidence>
<dbReference type="GO" id="GO:0016151">
    <property type="term" value="F:nickel cation binding"/>
    <property type="evidence" value="ECO:0007669"/>
    <property type="project" value="InterPro"/>
</dbReference>
<gene>
    <name evidence="4" type="ORF">E4680_07140</name>
</gene>
<keyword evidence="2" id="KW-0479">Metal-binding</keyword>
<evidence type="ECO:0000313" key="5">
    <source>
        <dbReference type="Proteomes" id="UP000297890"/>
    </source>
</evidence>
<dbReference type="Gene3D" id="3.30.2320.50">
    <property type="match status" value="1"/>
</dbReference>
<dbReference type="Pfam" id="PF01155">
    <property type="entry name" value="HypA"/>
    <property type="match status" value="1"/>
</dbReference>
<dbReference type="GO" id="GO:0051604">
    <property type="term" value="P:protein maturation"/>
    <property type="evidence" value="ECO:0007669"/>
    <property type="project" value="InterPro"/>
</dbReference>
<evidence type="ECO:0000313" key="4">
    <source>
        <dbReference type="EMBL" id="TFZ82727.1"/>
    </source>
</evidence>
<sequence length="86" mass="9290">MHESGLITALLRQVEAQARAASASRVVGIELWVGALCGFSEAHLREHFAHEAQGSLAENAMLSVACSEDITHPDAAHLMLRSIEIR</sequence>
<keyword evidence="3" id="KW-0862">Zinc</keyword>
<organism evidence="4 5">
    <name type="scientific">Candidatus Macondimonas diazotrophica</name>
    <dbReference type="NCBI Taxonomy" id="2305248"/>
    <lineage>
        <taxon>Bacteria</taxon>
        <taxon>Pseudomonadati</taxon>
        <taxon>Pseudomonadota</taxon>
        <taxon>Gammaproteobacteria</taxon>
        <taxon>Chromatiales</taxon>
        <taxon>Ectothiorhodospiraceae</taxon>
        <taxon>Candidatus Macondimonas</taxon>
    </lineage>
</organism>
<comment type="caution">
    <text evidence="4">The sequence shown here is derived from an EMBL/GenBank/DDBJ whole genome shotgun (WGS) entry which is preliminary data.</text>
</comment>
<proteinExistence type="predicted"/>
<dbReference type="OrthoDB" id="288014at2"/>
<evidence type="ECO:0000256" key="1">
    <source>
        <dbReference type="ARBA" id="ARBA00022596"/>
    </source>
</evidence>
<keyword evidence="5" id="KW-1185">Reference proteome</keyword>
<dbReference type="EMBL" id="SRIO01000007">
    <property type="protein sequence ID" value="TFZ82727.1"/>
    <property type="molecule type" value="Genomic_DNA"/>
</dbReference>
<evidence type="ECO:0000256" key="2">
    <source>
        <dbReference type="ARBA" id="ARBA00022723"/>
    </source>
</evidence>
<dbReference type="AlphaFoldDB" id="A0A4Z0FAN7"/>
<dbReference type="RefSeq" id="WP_135281714.1">
    <property type="nucleotide sequence ID" value="NZ_SRIO01000007.1"/>
</dbReference>
<reference evidence="4 5" key="1">
    <citation type="journal article" date="2019" name="ISME J.">
        <title>Candidatus Macondimonas diazotrophica, a novel gammaproteobacterial genus dominating crude-oil-contaminated coastal sediments.</title>
        <authorList>
            <person name="Karthikeyan S."/>
            <person name="Konstantinidis K."/>
        </authorList>
    </citation>
    <scope>NUCLEOTIDE SEQUENCE [LARGE SCALE GENOMIC DNA]</scope>
    <source>
        <strain evidence="4 5">KTK01</strain>
    </source>
</reference>